<feature type="transmembrane region" description="Helical" evidence="7">
    <location>
        <begin position="248"/>
        <end position="273"/>
    </location>
</feature>
<evidence type="ECO:0000256" key="7">
    <source>
        <dbReference type="SAM" id="Phobius"/>
    </source>
</evidence>
<dbReference type="AlphaFoldDB" id="A0A9D3PY61"/>
<dbReference type="PANTHER" id="PTHR31158:SF1">
    <property type="entry name" value="DOXA1 FACTOR-RELATED"/>
    <property type="match status" value="1"/>
</dbReference>
<sequence>MIYKRRIPSASGILSGNKLLYPASYWPTFSNFSGLLQARSATREKMTFVNDIYPFYTRQRTPFIFSLDLLTVILVFLVFAFTFLIILPGIRGKLRFFWMFRIILSLFIGAVIVAVNFTSDWAAASVKANTTYKSFSNALVTAEVGLHVGLSGINVTLKGEPVEQLNETINYNEMFRWTNLLDKDYTEALERGLPNPILYIAEKFTLNSPCGLYYQYRYSGRYASGTMWTAFCCWLVANILFSFPVILYAGYMMVATGVFIFFSLASFATIQNVPTCTFTIGTESFEAELSHSFWLALATGLLCCLIGVVVIILDCLVPEKMREAFSVGADDPDEDSCVGEGYINASFLDEVTTLPPGSVTLTRKTSRMEDIARTPI</sequence>
<gene>
    <name evidence="8" type="ORF">MATL_G00138380</name>
</gene>
<comment type="subcellular location">
    <subcellularLocation>
        <location evidence="1">Membrane</location>
        <topology evidence="1">Multi-pass membrane protein</topology>
    </subcellularLocation>
</comment>
<feature type="transmembrane region" description="Helical" evidence="7">
    <location>
        <begin position="293"/>
        <end position="317"/>
    </location>
</feature>
<evidence type="ECO:0000256" key="6">
    <source>
        <dbReference type="ARBA" id="ARBA00023180"/>
    </source>
</evidence>
<keyword evidence="6" id="KW-0325">Glycoprotein</keyword>
<evidence type="ECO:0000313" key="8">
    <source>
        <dbReference type="EMBL" id="KAG7468020.1"/>
    </source>
</evidence>
<name>A0A9D3PY61_MEGAT</name>
<dbReference type="InterPro" id="IPR023298">
    <property type="entry name" value="ATPase_P-typ_TM_dom_sf"/>
</dbReference>
<dbReference type="PANTHER" id="PTHR31158">
    <property type="entry name" value="DUAL OXIDASE 2"/>
    <property type="match status" value="1"/>
</dbReference>
<accession>A0A9D3PY61</accession>
<dbReference type="EMBL" id="JAFDVH010000011">
    <property type="protein sequence ID" value="KAG7468020.1"/>
    <property type="molecule type" value="Genomic_DNA"/>
</dbReference>
<dbReference type="InterPro" id="IPR018469">
    <property type="entry name" value="Dual_oxidase_maturation_fac"/>
</dbReference>
<evidence type="ECO:0000313" key="9">
    <source>
        <dbReference type="Proteomes" id="UP001046870"/>
    </source>
</evidence>
<comment type="caution">
    <text evidence="8">The sequence shown here is derived from an EMBL/GenBank/DDBJ whole genome shotgun (WGS) entry which is preliminary data.</text>
</comment>
<dbReference type="Proteomes" id="UP001046870">
    <property type="component" value="Chromosome 11"/>
</dbReference>
<keyword evidence="9" id="KW-1185">Reference proteome</keyword>
<dbReference type="GO" id="GO:0005789">
    <property type="term" value="C:endoplasmic reticulum membrane"/>
    <property type="evidence" value="ECO:0007669"/>
    <property type="project" value="InterPro"/>
</dbReference>
<protein>
    <recommendedName>
        <fullName evidence="10">Dual oxidase maturation factor 1</fullName>
    </recommendedName>
</protein>
<evidence type="ECO:0000256" key="3">
    <source>
        <dbReference type="ARBA" id="ARBA00022692"/>
    </source>
</evidence>
<keyword evidence="5 7" id="KW-0472">Membrane</keyword>
<dbReference type="OrthoDB" id="10042652at2759"/>
<evidence type="ECO:0000256" key="2">
    <source>
        <dbReference type="ARBA" id="ARBA00009816"/>
    </source>
</evidence>
<evidence type="ECO:0000256" key="4">
    <source>
        <dbReference type="ARBA" id="ARBA00022989"/>
    </source>
</evidence>
<feature type="transmembrane region" description="Helical" evidence="7">
    <location>
        <begin position="63"/>
        <end position="86"/>
    </location>
</feature>
<evidence type="ECO:0000256" key="5">
    <source>
        <dbReference type="ARBA" id="ARBA00023136"/>
    </source>
</evidence>
<keyword evidence="3 7" id="KW-0812">Transmembrane</keyword>
<dbReference type="GO" id="GO:0015031">
    <property type="term" value="P:protein transport"/>
    <property type="evidence" value="ECO:0007669"/>
    <property type="project" value="InterPro"/>
</dbReference>
<proteinExistence type="inferred from homology"/>
<keyword evidence="4 7" id="KW-1133">Transmembrane helix</keyword>
<dbReference type="Pfam" id="PF10204">
    <property type="entry name" value="DuoxA"/>
    <property type="match status" value="1"/>
</dbReference>
<feature type="transmembrane region" description="Helical" evidence="7">
    <location>
        <begin position="98"/>
        <end position="117"/>
    </location>
</feature>
<dbReference type="SUPFAM" id="SSF81665">
    <property type="entry name" value="Calcium ATPase, transmembrane domain M"/>
    <property type="match status" value="1"/>
</dbReference>
<feature type="transmembrane region" description="Helical" evidence="7">
    <location>
        <begin position="222"/>
        <end position="241"/>
    </location>
</feature>
<comment type="similarity">
    <text evidence="2">Belongs to the DUOXA family.</text>
</comment>
<evidence type="ECO:0008006" key="10">
    <source>
        <dbReference type="Google" id="ProtNLM"/>
    </source>
</evidence>
<evidence type="ECO:0000256" key="1">
    <source>
        <dbReference type="ARBA" id="ARBA00004141"/>
    </source>
</evidence>
<reference evidence="8" key="1">
    <citation type="submission" date="2021-01" db="EMBL/GenBank/DDBJ databases">
        <authorList>
            <person name="Zahm M."/>
            <person name="Roques C."/>
            <person name="Cabau C."/>
            <person name="Klopp C."/>
            <person name="Donnadieu C."/>
            <person name="Jouanno E."/>
            <person name="Lampietro C."/>
            <person name="Louis A."/>
            <person name="Herpin A."/>
            <person name="Echchiki A."/>
            <person name="Berthelot C."/>
            <person name="Parey E."/>
            <person name="Roest-Crollius H."/>
            <person name="Braasch I."/>
            <person name="Postlethwait J."/>
            <person name="Bobe J."/>
            <person name="Montfort J."/>
            <person name="Bouchez O."/>
            <person name="Begum T."/>
            <person name="Mejri S."/>
            <person name="Adams A."/>
            <person name="Chen W.-J."/>
            <person name="Guiguen Y."/>
        </authorList>
    </citation>
    <scope>NUCLEOTIDE SEQUENCE</scope>
    <source>
        <strain evidence="8">YG-15Mar2019-1</strain>
        <tissue evidence="8">Brain</tissue>
    </source>
</reference>
<organism evidence="8 9">
    <name type="scientific">Megalops atlanticus</name>
    <name type="common">Tarpon</name>
    <name type="synonym">Clupea gigantea</name>
    <dbReference type="NCBI Taxonomy" id="7932"/>
    <lineage>
        <taxon>Eukaryota</taxon>
        <taxon>Metazoa</taxon>
        <taxon>Chordata</taxon>
        <taxon>Craniata</taxon>
        <taxon>Vertebrata</taxon>
        <taxon>Euteleostomi</taxon>
        <taxon>Actinopterygii</taxon>
        <taxon>Neopterygii</taxon>
        <taxon>Teleostei</taxon>
        <taxon>Elopiformes</taxon>
        <taxon>Megalopidae</taxon>
        <taxon>Megalops</taxon>
    </lineage>
</organism>